<gene>
    <name evidence="2" type="ORF">JK167_11505</name>
</gene>
<feature type="compositionally biased region" description="Polar residues" evidence="1">
    <location>
        <begin position="44"/>
        <end position="53"/>
    </location>
</feature>
<evidence type="ECO:0000313" key="3">
    <source>
        <dbReference type="Proteomes" id="UP000676478"/>
    </source>
</evidence>
<evidence type="ECO:0000313" key="2">
    <source>
        <dbReference type="EMBL" id="MBS1011453.1"/>
    </source>
</evidence>
<dbReference type="EMBL" id="JAERKF010000016">
    <property type="protein sequence ID" value="MBS1011453.1"/>
    <property type="molecule type" value="Genomic_DNA"/>
</dbReference>
<dbReference type="Proteomes" id="UP000676478">
    <property type="component" value="Unassembled WGS sequence"/>
</dbReference>
<dbReference type="RefSeq" id="WP_085768836.1">
    <property type="nucleotide sequence ID" value="NZ_CP019734.1"/>
</dbReference>
<proteinExistence type="predicted"/>
<comment type="caution">
    <text evidence="2">The sequence shown here is derived from an EMBL/GenBank/DDBJ whole genome shotgun (WGS) entry which is preliminary data.</text>
</comment>
<organism evidence="2 3">
    <name type="scientific">Levilactobacillus brevis</name>
    <name type="common">Lactobacillus brevis</name>
    <dbReference type="NCBI Taxonomy" id="1580"/>
    <lineage>
        <taxon>Bacteria</taxon>
        <taxon>Bacillati</taxon>
        <taxon>Bacillota</taxon>
        <taxon>Bacilli</taxon>
        <taxon>Lactobacillales</taxon>
        <taxon>Lactobacillaceae</taxon>
        <taxon>Levilactobacillus</taxon>
    </lineage>
</organism>
<protein>
    <submittedName>
        <fullName evidence="2">Uncharacterized protein</fullName>
    </submittedName>
</protein>
<feature type="compositionally biased region" description="Basic and acidic residues" evidence="1">
    <location>
        <begin position="56"/>
        <end position="67"/>
    </location>
</feature>
<sequence>MARLITGAGRQSDRDYTQRKKHHSRKQNKQLARRAEKHARASYDQRTWPNMSYSAKDLRKRNNETGRRVKWTPRGLVVLEEQQSEKS</sequence>
<reference evidence="2" key="2">
    <citation type="submission" date="2022-09" db="EMBL/GenBank/DDBJ databases">
        <title>Genome-inferred correspondence between phylogeny and metabolic traits in the wild Drosophila gut microbiome.</title>
        <authorList>
            <person name="Bueno E."/>
            <person name="Blow F."/>
            <person name="Douglas A.E."/>
        </authorList>
    </citation>
    <scope>NUCLEOTIDE SEQUENCE</scope>
    <source>
        <strain evidence="2">Dm-2019-70</strain>
    </source>
</reference>
<evidence type="ECO:0000256" key="1">
    <source>
        <dbReference type="SAM" id="MobiDB-lite"/>
    </source>
</evidence>
<accession>A0A1W6NFC0</accession>
<name>A0A1W6NFC0_LEVBR</name>
<feature type="region of interest" description="Disordered" evidence="1">
    <location>
        <begin position="1"/>
        <end position="69"/>
    </location>
</feature>
<dbReference type="AlphaFoldDB" id="A0A1W6NFC0"/>
<reference evidence="2" key="1">
    <citation type="submission" date="2020-12" db="EMBL/GenBank/DDBJ databases">
        <authorList>
            <person name="Mcmullen J.G."/>
        </authorList>
    </citation>
    <scope>NUCLEOTIDE SEQUENCE</scope>
    <source>
        <strain evidence="2">Dm-2019-70</strain>
    </source>
</reference>
<feature type="compositionally biased region" description="Basic residues" evidence="1">
    <location>
        <begin position="19"/>
        <end position="37"/>
    </location>
</feature>